<dbReference type="EMBL" id="LTAN01000004">
    <property type="protein sequence ID" value="OBR10380.1"/>
    <property type="molecule type" value="Genomic_DNA"/>
</dbReference>
<comment type="caution">
    <text evidence="2">The sequence shown here is derived from an EMBL/GenBank/DDBJ whole genome shotgun (WGS) entry which is preliminary data.</text>
</comment>
<keyword evidence="3" id="KW-1185">Reference proteome</keyword>
<evidence type="ECO:0000313" key="2">
    <source>
        <dbReference type="EMBL" id="OBR10380.1"/>
    </source>
</evidence>
<feature type="region of interest" description="Disordered" evidence="1">
    <location>
        <begin position="1"/>
        <end position="21"/>
    </location>
</feature>
<name>A0A1B7YEM5_COLHI</name>
<dbReference type="AlphaFoldDB" id="A0A1B7YEM5"/>
<dbReference type="GeneID" id="28865154"/>
<dbReference type="Proteomes" id="UP000092177">
    <property type="component" value="Chromosome 4"/>
</dbReference>
<dbReference type="VEuPathDB" id="FungiDB:CH63R_06072"/>
<proteinExistence type="predicted"/>
<evidence type="ECO:0000313" key="3">
    <source>
        <dbReference type="Proteomes" id="UP000092177"/>
    </source>
</evidence>
<organism evidence="2 3">
    <name type="scientific">Colletotrichum higginsianum (strain IMI 349063)</name>
    <name type="common">Crucifer anthracnose fungus</name>
    <dbReference type="NCBI Taxonomy" id="759273"/>
    <lineage>
        <taxon>Eukaryota</taxon>
        <taxon>Fungi</taxon>
        <taxon>Dikarya</taxon>
        <taxon>Ascomycota</taxon>
        <taxon>Pezizomycotina</taxon>
        <taxon>Sordariomycetes</taxon>
        <taxon>Hypocreomycetidae</taxon>
        <taxon>Glomerellales</taxon>
        <taxon>Glomerellaceae</taxon>
        <taxon>Colletotrichum</taxon>
        <taxon>Colletotrichum destructivum species complex</taxon>
    </lineage>
</organism>
<gene>
    <name evidence="2" type="ORF">CH63R_06072</name>
</gene>
<sequence>MFHYREWRKRREKPAAGDRCIRGTAETDARASIGAGDFEKYRATGTFPHYIPFDADLSAWYG</sequence>
<feature type="compositionally biased region" description="Basic residues" evidence="1">
    <location>
        <begin position="1"/>
        <end position="12"/>
    </location>
</feature>
<dbReference type="KEGG" id="chig:CH63R_06072"/>
<evidence type="ECO:0000256" key="1">
    <source>
        <dbReference type="SAM" id="MobiDB-lite"/>
    </source>
</evidence>
<protein>
    <submittedName>
        <fullName evidence="2">Uncharacterized protein</fullName>
    </submittedName>
</protein>
<accession>A0A1B7YEM5</accession>
<reference evidence="3" key="1">
    <citation type="journal article" date="2017" name="BMC Genomics">
        <title>Gapless genome assembly of Colletotrichum higginsianum reveals chromosome structure and association of transposable elements with secondary metabolite gene clusters.</title>
        <authorList>
            <person name="Dallery J.-F."/>
            <person name="Lapalu N."/>
            <person name="Zampounis A."/>
            <person name="Pigne S."/>
            <person name="Luyten I."/>
            <person name="Amselem J."/>
            <person name="Wittenberg A.H.J."/>
            <person name="Zhou S."/>
            <person name="de Queiroz M.V."/>
            <person name="Robin G.P."/>
            <person name="Auger A."/>
            <person name="Hainaut M."/>
            <person name="Henrissat B."/>
            <person name="Kim K.-T."/>
            <person name="Lee Y.-H."/>
            <person name="Lespinet O."/>
            <person name="Schwartz D.C."/>
            <person name="Thon M.R."/>
            <person name="O'Connell R.J."/>
        </authorList>
    </citation>
    <scope>NUCLEOTIDE SEQUENCE [LARGE SCALE GENOMIC DNA]</scope>
    <source>
        <strain evidence="3">IMI 349063</strain>
    </source>
</reference>
<dbReference type="RefSeq" id="XP_018158897.1">
    <property type="nucleotide sequence ID" value="XM_018301047.1"/>
</dbReference>